<reference evidence="2" key="1">
    <citation type="journal article" date="2014" name="Int. J. Syst. Evol. Microbiol.">
        <title>Complete genome sequence of Corynebacterium casei LMG S-19264T (=DSM 44701T), isolated from a smear-ripened cheese.</title>
        <authorList>
            <consortium name="US DOE Joint Genome Institute (JGI-PGF)"/>
            <person name="Walter F."/>
            <person name="Albersmeier A."/>
            <person name="Kalinowski J."/>
            <person name="Ruckert C."/>
        </authorList>
    </citation>
    <scope>NUCLEOTIDE SEQUENCE</scope>
    <source>
        <strain evidence="2">JCM 3091</strain>
    </source>
</reference>
<comment type="caution">
    <text evidence="2">The sequence shown here is derived from an EMBL/GenBank/DDBJ whole genome shotgun (WGS) entry which is preliminary data.</text>
</comment>
<dbReference type="RefSeq" id="WP_189115178.1">
    <property type="nucleotide sequence ID" value="NZ_BMQC01000012.1"/>
</dbReference>
<evidence type="ECO:0000313" key="3">
    <source>
        <dbReference type="Proteomes" id="UP000662200"/>
    </source>
</evidence>
<protein>
    <submittedName>
        <fullName evidence="2">Uncharacterized protein</fullName>
    </submittedName>
</protein>
<keyword evidence="1" id="KW-1133">Transmembrane helix</keyword>
<feature type="transmembrane region" description="Helical" evidence="1">
    <location>
        <begin position="42"/>
        <end position="64"/>
    </location>
</feature>
<reference evidence="2" key="2">
    <citation type="submission" date="2020-09" db="EMBL/GenBank/DDBJ databases">
        <authorList>
            <person name="Sun Q."/>
            <person name="Ohkuma M."/>
        </authorList>
    </citation>
    <scope>NUCLEOTIDE SEQUENCE</scope>
    <source>
        <strain evidence="2">JCM 3091</strain>
    </source>
</reference>
<accession>A0A8J3BUJ6</accession>
<sequence>MPDATPTRPQSGPTPDTGAAYVVSGTLLPPAVPAREPWRGRAALAVLLLAVLCVGGGLAAWHLLAS</sequence>
<dbReference type="EMBL" id="BMQC01000012">
    <property type="protein sequence ID" value="GGK37169.1"/>
    <property type="molecule type" value="Genomic_DNA"/>
</dbReference>
<name>A0A8J3BUJ6_9ACTN</name>
<keyword evidence="1" id="KW-0812">Transmembrane</keyword>
<dbReference type="AlphaFoldDB" id="A0A8J3BUJ6"/>
<keyword evidence="3" id="KW-1185">Reference proteome</keyword>
<evidence type="ECO:0000313" key="2">
    <source>
        <dbReference type="EMBL" id="GGK37169.1"/>
    </source>
</evidence>
<dbReference type="Proteomes" id="UP000662200">
    <property type="component" value="Unassembled WGS sequence"/>
</dbReference>
<gene>
    <name evidence="2" type="ORF">GCM10010124_32320</name>
</gene>
<evidence type="ECO:0000256" key="1">
    <source>
        <dbReference type="SAM" id="Phobius"/>
    </source>
</evidence>
<keyword evidence="1" id="KW-0472">Membrane</keyword>
<organism evidence="2 3">
    <name type="scientific">Pilimelia terevasa</name>
    <dbReference type="NCBI Taxonomy" id="53372"/>
    <lineage>
        <taxon>Bacteria</taxon>
        <taxon>Bacillati</taxon>
        <taxon>Actinomycetota</taxon>
        <taxon>Actinomycetes</taxon>
        <taxon>Micromonosporales</taxon>
        <taxon>Micromonosporaceae</taxon>
        <taxon>Pilimelia</taxon>
    </lineage>
</organism>
<proteinExistence type="predicted"/>